<dbReference type="KEGG" id="upl:DSM104440_00278"/>
<evidence type="ECO:0000256" key="1">
    <source>
        <dbReference type="SAM" id="MobiDB-lite"/>
    </source>
</evidence>
<dbReference type="Proteomes" id="UP000503096">
    <property type="component" value="Chromosome"/>
</dbReference>
<dbReference type="InParanoid" id="A0A6M4H4Q2"/>
<evidence type="ECO:0000313" key="2">
    <source>
        <dbReference type="EMBL" id="QJR13494.1"/>
    </source>
</evidence>
<evidence type="ECO:0000313" key="3">
    <source>
        <dbReference type="Proteomes" id="UP000503096"/>
    </source>
</evidence>
<sequence>MRPSQNASFGKNPPKRFDTPYAICPRTTKTMGTPTNAMVSSLLFRRWFSMPSND</sequence>
<organism evidence="2 3">
    <name type="scientific">Usitatibacter palustris</name>
    <dbReference type="NCBI Taxonomy" id="2732487"/>
    <lineage>
        <taxon>Bacteria</taxon>
        <taxon>Pseudomonadati</taxon>
        <taxon>Pseudomonadota</taxon>
        <taxon>Betaproteobacteria</taxon>
        <taxon>Nitrosomonadales</taxon>
        <taxon>Usitatibacteraceae</taxon>
        <taxon>Usitatibacter</taxon>
    </lineage>
</organism>
<feature type="region of interest" description="Disordered" evidence="1">
    <location>
        <begin position="1"/>
        <end position="34"/>
    </location>
</feature>
<name>A0A6M4H4Q2_9PROT</name>
<accession>A0A6M4H4Q2</accession>
<gene>
    <name evidence="2" type="ORF">DSM104440_00278</name>
</gene>
<keyword evidence="3" id="KW-1185">Reference proteome</keyword>
<protein>
    <submittedName>
        <fullName evidence="2">Uncharacterized protein</fullName>
    </submittedName>
</protein>
<dbReference type="AlphaFoldDB" id="A0A6M4H4Q2"/>
<dbReference type="EMBL" id="CP053073">
    <property type="protein sequence ID" value="QJR13494.1"/>
    <property type="molecule type" value="Genomic_DNA"/>
</dbReference>
<reference evidence="2 3" key="1">
    <citation type="submission" date="2020-04" db="EMBL/GenBank/DDBJ databases">
        <title>Usitatibacter rugosus gen. nov., sp. nov. and Usitatibacter palustris sp. nov., novel members of Usitatibacteraceae fam. nov. within the order Nitrosomonadales isolated from soil.</title>
        <authorList>
            <person name="Huber K.J."/>
            <person name="Neumann-Schaal M."/>
            <person name="Geppert A."/>
            <person name="Luckner M."/>
            <person name="Wanner G."/>
            <person name="Overmann J."/>
        </authorList>
    </citation>
    <scope>NUCLEOTIDE SEQUENCE [LARGE SCALE GENOMIC DNA]</scope>
    <source>
        <strain evidence="2 3">Swamp67</strain>
    </source>
</reference>
<proteinExistence type="predicted"/>